<gene>
    <name evidence="5" type="ORF">GCM10009710_25590</name>
</gene>
<evidence type="ECO:0000259" key="4">
    <source>
        <dbReference type="Pfam" id="PF13439"/>
    </source>
</evidence>
<dbReference type="InterPro" id="IPR028098">
    <property type="entry name" value="Glyco_trans_4-like_N"/>
</dbReference>
<dbReference type="RefSeq" id="WP_344202256.1">
    <property type="nucleotide sequence ID" value="NZ_BAAAME010000004.1"/>
</dbReference>
<reference evidence="5 6" key="1">
    <citation type="journal article" date="2019" name="Int. J. Syst. Evol. Microbiol.">
        <title>The Global Catalogue of Microorganisms (GCM) 10K type strain sequencing project: providing services to taxonomists for standard genome sequencing and annotation.</title>
        <authorList>
            <consortium name="The Broad Institute Genomics Platform"/>
            <consortium name="The Broad Institute Genome Sequencing Center for Infectious Disease"/>
            <person name="Wu L."/>
            <person name="Ma J."/>
        </authorList>
    </citation>
    <scope>NUCLEOTIDE SEQUENCE [LARGE SCALE GENOMIC DNA]</scope>
    <source>
        <strain evidence="5 6">JCM 13518</strain>
    </source>
</reference>
<dbReference type="EMBL" id="BAAAME010000004">
    <property type="protein sequence ID" value="GAA1744426.1"/>
    <property type="molecule type" value="Genomic_DNA"/>
</dbReference>
<sequence>MTSTRRIWTVVPVMGIGGAEVVAATLVQAERARGHEVLLASAGGFRADRLVADGVSHLEVPLASRRPLDLLRAVRTLRAQRRAARPDVVHAHNVKAAVVARLAVGRRVPLVVTVHGVPDGSWSTAGRLLTRVADAVVAVSPHVAEQLVAHGVPAARVRVVENAVLPLTRPDRADARRSLGVPDDAPVVLCLARLVDQKRHDLLVAAWPDVHRGVEPAPVLLVAGDGPTRAAVQAAAERDCPSGSVQFLGSRDDADVLLAAADLLVLPTDWEGLPISLLEAMGAGVPVVVSRVGGVVETLGSAVRLVEPGAVAPLGAALTELLADPAARHDLAARASALVADRFHPDRMVAGHEAVQHDLVTGAFQEVRA</sequence>
<organism evidence="5 6">
    <name type="scientific">Aeromicrobium alkaliterrae</name>
    <dbReference type="NCBI Taxonomy" id="302168"/>
    <lineage>
        <taxon>Bacteria</taxon>
        <taxon>Bacillati</taxon>
        <taxon>Actinomycetota</taxon>
        <taxon>Actinomycetes</taxon>
        <taxon>Propionibacteriales</taxon>
        <taxon>Nocardioidaceae</taxon>
        <taxon>Aeromicrobium</taxon>
    </lineage>
</organism>
<dbReference type="Proteomes" id="UP001501057">
    <property type="component" value="Unassembled WGS sequence"/>
</dbReference>
<protein>
    <submittedName>
        <fullName evidence="5">Glycosyltransferase family 4 protein</fullName>
    </submittedName>
</protein>
<dbReference type="Gene3D" id="3.40.50.2000">
    <property type="entry name" value="Glycogen Phosphorylase B"/>
    <property type="match status" value="2"/>
</dbReference>
<feature type="domain" description="Glycosyl transferase family 1" evidence="3">
    <location>
        <begin position="172"/>
        <end position="335"/>
    </location>
</feature>
<keyword evidence="1" id="KW-0328">Glycosyltransferase</keyword>
<dbReference type="InterPro" id="IPR050194">
    <property type="entry name" value="Glycosyltransferase_grp1"/>
</dbReference>
<dbReference type="PANTHER" id="PTHR45947">
    <property type="entry name" value="SULFOQUINOVOSYL TRANSFERASE SQD2"/>
    <property type="match status" value="1"/>
</dbReference>
<evidence type="ECO:0000313" key="6">
    <source>
        <dbReference type="Proteomes" id="UP001501057"/>
    </source>
</evidence>
<dbReference type="SUPFAM" id="SSF53756">
    <property type="entry name" value="UDP-Glycosyltransferase/glycogen phosphorylase"/>
    <property type="match status" value="1"/>
</dbReference>
<keyword evidence="6" id="KW-1185">Reference proteome</keyword>
<evidence type="ECO:0000256" key="1">
    <source>
        <dbReference type="ARBA" id="ARBA00022676"/>
    </source>
</evidence>
<name>A0ABN2JZ69_9ACTN</name>
<evidence type="ECO:0000259" key="3">
    <source>
        <dbReference type="Pfam" id="PF00534"/>
    </source>
</evidence>
<dbReference type="Pfam" id="PF13439">
    <property type="entry name" value="Glyco_transf_4"/>
    <property type="match status" value="1"/>
</dbReference>
<feature type="domain" description="Glycosyltransferase subfamily 4-like N-terminal" evidence="4">
    <location>
        <begin position="16"/>
        <end position="164"/>
    </location>
</feature>
<dbReference type="Pfam" id="PF00534">
    <property type="entry name" value="Glycos_transf_1"/>
    <property type="match status" value="1"/>
</dbReference>
<proteinExistence type="predicted"/>
<evidence type="ECO:0000313" key="5">
    <source>
        <dbReference type="EMBL" id="GAA1744426.1"/>
    </source>
</evidence>
<evidence type="ECO:0000256" key="2">
    <source>
        <dbReference type="ARBA" id="ARBA00022679"/>
    </source>
</evidence>
<comment type="caution">
    <text evidence="5">The sequence shown here is derived from an EMBL/GenBank/DDBJ whole genome shotgun (WGS) entry which is preliminary data.</text>
</comment>
<keyword evidence="2" id="KW-0808">Transferase</keyword>
<dbReference type="PANTHER" id="PTHR45947:SF3">
    <property type="entry name" value="SULFOQUINOVOSYL TRANSFERASE SQD2"/>
    <property type="match status" value="1"/>
</dbReference>
<accession>A0ABN2JZ69</accession>
<dbReference type="InterPro" id="IPR001296">
    <property type="entry name" value="Glyco_trans_1"/>
</dbReference>